<evidence type="ECO:0000313" key="3">
    <source>
        <dbReference type="Proteomes" id="UP000285961"/>
    </source>
</evidence>
<dbReference type="CDD" id="cd00077">
    <property type="entry name" value="HDc"/>
    <property type="match status" value="1"/>
</dbReference>
<dbReference type="AlphaFoldDB" id="A0A419ETU9"/>
<dbReference type="Proteomes" id="UP000285961">
    <property type="component" value="Unassembled WGS sequence"/>
</dbReference>
<proteinExistence type="predicted"/>
<feature type="domain" description="HD" evidence="1">
    <location>
        <begin position="23"/>
        <end position="129"/>
    </location>
</feature>
<comment type="caution">
    <text evidence="2">The sequence shown here is derived from an EMBL/GenBank/DDBJ whole genome shotgun (WGS) entry which is preliminary data.</text>
</comment>
<accession>A0A419ETU9</accession>
<dbReference type="PROSITE" id="PS51831">
    <property type="entry name" value="HD"/>
    <property type="match status" value="1"/>
</dbReference>
<dbReference type="InterPro" id="IPR006674">
    <property type="entry name" value="HD_domain"/>
</dbReference>
<reference evidence="2 3" key="1">
    <citation type="journal article" date="2017" name="ISME J.">
        <title>Energy and carbon metabolisms in a deep terrestrial subsurface fluid microbial community.</title>
        <authorList>
            <person name="Momper L."/>
            <person name="Jungbluth S.P."/>
            <person name="Lee M.D."/>
            <person name="Amend J.P."/>
        </authorList>
    </citation>
    <scope>NUCLEOTIDE SEQUENCE [LARGE SCALE GENOMIC DNA]</scope>
    <source>
        <strain evidence="2">SURF_17</strain>
    </source>
</reference>
<dbReference type="Pfam" id="PF01966">
    <property type="entry name" value="HD"/>
    <property type="match status" value="1"/>
</dbReference>
<gene>
    <name evidence="2" type="ORF">C4532_14615</name>
</gene>
<evidence type="ECO:0000313" key="2">
    <source>
        <dbReference type="EMBL" id="RJP67397.1"/>
    </source>
</evidence>
<sequence>MPDFSKNSVTAAMQNVFGDDQKRISHALSVLTFAERILQGENADSDIVIAAALLHDIGIQEAERKYGSNAGHYQEIEGPPIAERILESLGSRPEFITEVCDIIAHHHSPRENESLNYKVLYDADLIVNLRDDVPPERRAALSEKMKKMFFTSTGLKLARKTLLGKSA</sequence>
<dbReference type="Gene3D" id="1.10.3210.10">
    <property type="entry name" value="Hypothetical protein af1432"/>
    <property type="match status" value="1"/>
</dbReference>
<dbReference type="EMBL" id="QZKI01000104">
    <property type="protein sequence ID" value="RJP67397.1"/>
    <property type="molecule type" value="Genomic_DNA"/>
</dbReference>
<dbReference type="InterPro" id="IPR003607">
    <property type="entry name" value="HD/PDEase_dom"/>
</dbReference>
<dbReference type="SUPFAM" id="SSF109604">
    <property type="entry name" value="HD-domain/PDEase-like"/>
    <property type="match status" value="1"/>
</dbReference>
<dbReference type="InterPro" id="IPR006675">
    <property type="entry name" value="HDIG_dom"/>
</dbReference>
<protein>
    <submittedName>
        <fullName evidence="2">HD domain-containing protein</fullName>
    </submittedName>
</protein>
<organism evidence="2 3">
    <name type="scientific">Candidatus Abyssobacteria bacterium SURF_17</name>
    <dbReference type="NCBI Taxonomy" id="2093361"/>
    <lineage>
        <taxon>Bacteria</taxon>
        <taxon>Pseudomonadati</taxon>
        <taxon>Candidatus Hydrogenedentota</taxon>
        <taxon>Candidatus Abyssobacteria</taxon>
    </lineage>
</organism>
<name>A0A419ETU9_9BACT</name>
<dbReference type="NCBIfam" id="TIGR00277">
    <property type="entry name" value="HDIG"/>
    <property type="match status" value="1"/>
</dbReference>
<evidence type="ECO:0000259" key="1">
    <source>
        <dbReference type="PROSITE" id="PS51831"/>
    </source>
</evidence>
<dbReference type="SMART" id="SM00471">
    <property type="entry name" value="HDc"/>
    <property type="match status" value="1"/>
</dbReference>